<feature type="region of interest" description="Disordered" evidence="1">
    <location>
        <begin position="1"/>
        <end position="23"/>
    </location>
</feature>
<proteinExistence type="predicted"/>
<gene>
    <name evidence="2" type="ORF">WQO_33915</name>
</gene>
<feature type="region of interest" description="Disordered" evidence="1">
    <location>
        <begin position="62"/>
        <end position="111"/>
    </location>
</feature>
<keyword evidence="2" id="KW-0614">Plasmid</keyword>
<dbReference type="Proteomes" id="UP000064183">
    <property type="component" value="Plasmid SGLP1"/>
</dbReference>
<dbReference type="KEGG" id="sgb:WQO_33915"/>
<dbReference type="GeneID" id="27787443"/>
<geneLocation type="plasmid" evidence="2 3">
    <name>SGLP1</name>
</geneLocation>
<evidence type="ECO:0000313" key="3">
    <source>
        <dbReference type="Proteomes" id="UP000064183"/>
    </source>
</evidence>
<sequence>MSDNDSPSRVPAAVAPATAKPSAGTVLGAAVASPAAYTAATAQEAATALVRMLMEQMVLGPGAVGPETRADGPARRTGSGHGPAPQTGPDAPGEPPPTWAPNLDDGKVGGR</sequence>
<feature type="compositionally biased region" description="Low complexity" evidence="1">
    <location>
        <begin position="7"/>
        <end position="23"/>
    </location>
</feature>
<organism evidence="2 3">
    <name type="scientific">Streptomyces globisporus C-1027</name>
    <dbReference type="NCBI Taxonomy" id="1172567"/>
    <lineage>
        <taxon>Bacteria</taxon>
        <taxon>Bacillati</taxon>
        <taxon>Actinomycetota</taxon>
        <taxon>Actinomycetes</taxon>
        <taxon>Kitasatosporales</taxon>
        <taxon>Streptomycetaceae</taxon>
        <taxon>Streptomyces</taxon>
    </lineage>
</organism>
<evidence type="ECO:0000256" key="1">
    <source>
        <dbReference type="SAM" id="MobiDB-lite"/>
    </source>
</evidence>
<evidence type="ECO:0000313" key="2">
    <source>
        <dbReference type="EMBL" id="ALU98447.1"/>
    </source>
</evidence>
<reference evidence="2 3" key="1">
    <citation type="journal article" date="2012" name="J. Bacteriol.">
        <title>Draft genome sequence of Streptomyces globisporus C-1027, which produces an antitumor antibiotic consisting of a nine-membered enediyne with a chromoprotein.</title>
        <authorList>
            <person name="Wang L."/>
            <person name="Wang S."/>
            <person name="He Q."/>
            <person name="Yu T."/>
            <person name="Li Q."/>
            <person name="Hong B."/>
        </authorList>
    </citation>
    <scope>NUCLEOTIDE SEQUENCE [LARGE SCALE GENOMIC DNA]</scope>
    <source>
        <strain evidence="2 3">C-1027</strain>
        <plasmid evidence="2 3">SGLP1</plasmid>
    </source>
</reference>
<accession>A0A0U3MQ64</accession>
<dbReference type="AlphaFoldDB" id="A0A0U3MQ64"/>
<protein>
    <submittedName>
        <fullName evidence="2">Uncharacterized protein</fullName>
    </submittedName>
</protein>
<dbReference type="EMBL" id="CP013739">
    <property type="protein sequence ID" value="ALU98447.1"/>
    <property type="molecule type" value="Genomic_DNA"/>
</dbReference>
<name>A0A0U3MQ64_STRGL</name>
<dbReference type="RefSeq" id="WP_010056300.1">
    <property type="nucleotide sequence ID" value="NZ_CP013739.1"/>
</dbReference>